<dbReference type="PROSITE" id="PS50157">
    <property type="entry name" value="ZINC_FINGER_C2H2_2"/>
    <property type="match status" value="1"/>
</dbReference>
<dbReference type="InterPro" id="IPR013087">
    <property type="entry name" value="Znf_C2H2_type"/>
</dbReference>
<protein>
    <recommendedName>
        <fullName evidence="2">C2H2-type domain-containing protein</fullName>
    </recommendedName>
</protein>
<feature type="domain" description="C2H2-type" evidence="2">
    <location>
        <begin position="12"/>
        <end position="41"/>
    </location>
</feature>
<evidence type="ECO:0000256" key="1">
    <source>
        <dbReference type="SAM" id="Coils"/>
    </source>
</evidence>
<accession>A0A6C0HI60</accession>
<feature type="coiled-coil region" evidence="1">
    <location>
        <begin position="132"/>
        <end position="159"/>
    </location>
</feature>
<keyword evidence="1" id="KW-0175">Coiled coil</keyword>
<reference evidence="3" key="1">
    <citation type="journal article" date="2020" name="Nature">
        <title>Giant virus diversity and host interactions through global metagenomics.</title>
        <authorList>
            <person name="Schulz F."/>
            <person name="Roux S."/>
            <person name="Paez-Espino D."/>
            <person name="Jungbluth S."/>
            <person name="Walsh D.A."/>
            <person name="Denef V.J."/>
            <person name="McMahon K.D."/>
            <person name="Konstantinidis K.T."/>
            <person name="Eloe-Fadrosh E.A."/>
            <person name="Kyrpides N.C."/>
            <person name="Woyke T."/>
        </authorList>
    </citation>
    <scope>NUCLEOTIDE SEQUENCE</scope>
    <source>
        <strain evidence="3">GVMAG-M-3300023184-101</strain>
    </source>
</reference>
<dbReference type="EMBL" id="MN739952">
    <property type="protein sequence ID" value="QHT79703.1"/>
    <property type="molecule type" value="Genomic_DNA"/>
</dbReference>
<dbReference type="AlphaFoldDB" id="A0A6C0HI60"/>
<organism evidence="3">
    <name type="scientific">viral metagenome</name>
    <dbReference type="NCBI Taxonomy" id="1070528"/>
    <lineage>
        <taxon>unclassified sequences</taxon>
        <taxon>metagenomes</taxon>
        <taxon>organismal metagenomes</taxon>
    </lineage>
</organism>
<proteinExistence type="predicted"/>
<evidence type="ECO:0000259" key="2">
    <source>
        <dbReference type="PROSITE" id="PS50157"/>
    </source>
</evidence>
<sequence length="345" mass="39483">MTEKEAKNAERFRCEKCDFSCSKKSNYDKHILTRKHTNDDIMTANDDTKKSTLYICNCGRKYRHRQGLCTHKKTCDMLSTIDEDDIGGFAPTMGGLGGFAPTENMIVLPYEEKSTTDNHFSILTNLVMEVVKSNLELQKQSVEAQKQSVEAQKQSTEVQKQLIEVCKNIQPSNNNNNSHNNSHNTNTFNMQVFLNEECKDAINLSDFVNSFEIQLEDLESVGILGYAKGMSNMIIKELKLLDVYRRPIHCSDARREIFYVKENNVWERETPDNSTVKTAIRGLAHKNMGKLSDWRDKYPDCIQSDSIYNDIYINLMQEACGGRGDTATNNNKIFKNIIKEVLIKK</sequence>
<name>A0A6C0HI60_9ZZZZ</name>
<dbReference type="PROSITE" id="PS00028">
    <property type="entry name" value="ZINC_FINGER_C2H2_1"/>
    <property type="match status" value="1"/>
</dbReference>
<evidence type="ECO:0000313" key="3">
    <source>
        <dbReference type="EMBL" id="QHT79703.1"/>
    </source>
</evidence>